<keyword evidence="5" id="KW-0067">ATP-binding</keyword>
<evidence type="ECO:0000256" key="4">
    <source>
        <dbReference type="ARBA" id="ARBA00022741"/>
    </source>
</evidence>
<dbReference type="KEGG" id="vcn:VOLCADRAFT_33774"/>
<evidence type="ECO:0000256" key="3">
    <source>
        <dbReference type="ARBA" id="ARBA00022692"/>
    </source>
</evidence>
<dbReference type="GeneID" id="9618998"/>
<evidence type="ECO:0000313" key="9">
    <source>
        <dbReference type="EMBL" id="EFJ42781.1"/>
    </source>
</evidence>
<dbReference type="GO" id="GO:0005524">
    <property type="term" value="F:ATP binding"/>
    <property type="evidence" value="ECO:0007669"/>
    <property type="project" value="UniProtKB-KW"/>
</dbReference>
<comment type="subcellular location">
    <subcellularLocation>
        <location evidence="1">Membrane</location>
        <topology evidence="1">Multi-pass membrane protein</topology>
    </subcellularLocation>
</comment>
<dbReference type="EMBL" id="GL378379">
    <property type="protein sequence ID" value="EFJ42781.1"/>
    <property type="molecule type" value="Genomic_DNA"/>
</dbReference>
<dbReference type="PROSITE" id="PS00211">
    <property type="entry name" value="ABC_TRANSPORTER_1"/>
    <property type="match status" value="1"/>
</dbReference>
<protein>
    <recommendedName>
        <fullName evidence="8">ABC transporter domain-containing protein</fullName>
    </recommendedName>
</protein>
<dbReference type="InterPro" id="IPR050352">
    <property type="entry name" value="ABCG_transporters"/>
</dbReference>
<dbReference type="AlphaFoldDB" id="D8UC49"/>
<dbReference type="OrthoDB" id="1720926at2759"/>
<gene>
    <name evidence="9" type="ORF">VOLCADRAFT_33774</name>
</gene>
<dbReference type="InterPro" id="IPR003439">
    <property type="entry name" value="ABC_transporter-like_ATP-bd"/>
</dbReference>
<feature type="domain" description="ABC transporter" evidence="8">
    <location>
        <begin position="1"/>
        <end position="193"/>
    </location>
</feature>
<organism evidence="10">
    <name type="scientific">Volvox carteri f. nagariensis</name>
    <dbReference type="NCBI Taxonomy" id="3068"/>
    <lineage>
        <taxon>Eukaryota</taxon>
        <taxon>Viridiplantae</taxon>
        <taxon>Chlorophyta</taxon>
        <taxon>core chlorophytes</taxon>
        <taxon>Chlorophyceae</taxon>
        <taxon>CS clade</taxon>
        <taxon>Chlamydomonadales</taxon>
        <taxon>Volvocaceae</taxon>
        <taxon>Volvox</taxon>
    </lineage>
</organism>
<name>D8UC49_VOLCA</name>
<evidence type="ECO:0000256" key="7">
    <source>
        <dbReference type="ARBA" id="ARBA00023136"/>
    </source>
</evidence>
<dbReference type="InterPro" id="IPR027417">
    <property type="entry name" value="P-loop_NTPase"/>
</dbReference>
<keyword evidence="10" id="KW-1185">Reference proteome</keyword>
<evidence type="ECO:0000256" key="6">
    <source>
        <dbReference type="ARBA" id="ARBA00022989"/>
    </source>
</evidence>
<evidence type="ECO:0000256" key="5">
    <source>
        <dbReference type="ARBA" id="ARBA00022840"/>
    </source>
</evidence>
<keyword evidence="2" id="KW-0813">Transport</keyword>
<dbReference type="SMART" id="SM00382">
    <property type="entry name" value="AAA"/>
    <property type="match status" value="1"/>
</dbReference>
<dbReference type="SUPFAM" id="SSF52540">
    <property type="entry name" value="P-loop containing nucleoside triphosphate hydrolases"/>
    <property type="match status" value="1"/>
</dbReference>
<dbReference type="InterPro" id="IPR017871">
    <property type="entry name" value="ABC_transporter-like_CS"/>
</dbReference>
<dbReference type="Proteomes" id="UP000001058">
    <property type="component" value="Unassembled WGS sequence"/>
</dbReference>
<evidence type="ECO:0000259" key="8">
    <source>
        <dbReference type="PROSITE" id="PS50893"/>
    </source>
</evidence>
<keyword evidence="4" id="KW-0547">Nucleotide-binding</keyword>
<sequence>KNVLMGVSGSFAPRRLNAILGPSGCGKTTFLNVLCGKISNGTLMGQVRINGEDIPIDKLKKIMGFVPQDDIVHEDLTVRENLSYSARLRLPSDMARSRRRDIVHDALEMLGLSAIQHYRRRGISGGQRKRVNIGLELVAMPSLLFLDEPTSGLDSTSSADILDSLVDMANLGMNIIMVIHQPRFSSFLMFDQV</sequence>
<evidence type="ECO:0000256" key="2">
    <source>
        <dbReference type="ARBA" id="ARBA00022448"/>
    </source>
</evidence>
<dbReference type="Pfam" id="PF00005">
    <property type="entry name" value="ABC_tran"/>
    <property type="match status" value="1"/>
</dbReference>
<dbReference type="InParanoid" id="D8UC49"/>
<dbReference type="eggNOG" id="KOG0061">
    <property type="taxonomic scope" value="Eukaryota"/>
</dbReference>
<keyword evidence="6" id="KW-1133">Transmembrane helix</keyword>
<feature type="non-terminal residue" evidence="9">
    <location>
        <position position="1"/>
    </location>
</feature>
<dbReference type="PANTHER" id="PTHR48041:SF91">
    <property type="entry name" value="ABC TRANSPORTER G FAMILY MEMBER 28"/>
    <property type="match status" value="1"/>
</dbReference>
<feature type="non-terminal residue" evidence="9">
    <location>
        <position position="193"/>
    </location>
</feature>
<reference evidence="9 10" key="1">
    <citation type="journal article" date="2010" name="Science">
        <title>Genomic analysis of organismal complexity in the multicellular green alga Volvox carteri.</title>
        <authorList>
            <person name="Prochnik S.E."/>
            <person name="Umen J."/>
            <person name="Nedelcu A.M."/>
            <person name="Hallmann A."/>
            <person name="Miller S.M."/>
            <person name="Nishii I."/>
            <person name="Ferris P."/>
            <person name="Kuo A."/>
            <person name="Mitros T."/>
            <person name="Fritz-Laylin L.K."/>
            <person name="Hellsten U."/>
            <person name="Chapman J."/>
            <person name="Simakov O."/>
            <person name="Rensing S.A."/>
            <person name="Terry A."/>
            <person name="Pangilinan J."/>
            <person name="Kapitonov V."/>
            <person name="Jurka J."/>
            <person name="Salamov A."/>
            <person name="Shapiro H."/>
            <person name="Schmutz J."/>
            <person name="Grimwood J."/>
            <person name="Lindquist E."/>
            <person name="Lucas S."/>
            <person name="Grigoriev I.V."/>
            <person name="Schmitt R."/>
            <person name="Kirk D."/>
            <person name="Rokhsar D.S."/>
        </authorList>
    </citation>
    <scope>NUCLEOTIDE SEQUENCE [LARGE SCALE GENOMIC DNA]</scope>
    <source>
        <strain evidence="10">f. Nagariensis / Eve</strain>
    </source>
</reference>
<dbReference type="GO" id="GO:0042626">
    <property type="term" value="F:ATPase-coupled transmembrane transporter activity"/>
    <property type="evidence" value="ECO:0007669"/>
    <property type="project" value="TreeGrafter"/>
</dbReference>
<dbReference type="GO" id="GO:0016887">
    <property type="term" value="F:ATP hydrolysis activity"/>
    <property type="evidence" value="ECO:0007669"/>
    <property type="project" value="InterPro"/>
</dbReference>
<dbReference type="PROSITE" id="PS50893">
    <property type="entry name" value="ABC_TRANSPORTER_2"/>
    <property type="match status" value="1"/>
</dbReference>
<accession>D8UC49</accession>
<dbReference type="RefSeq" id="XP_002956242.1">
    <property type="nucleotide sequence ID" value="XM_002956196.1"/>
</dbReference>
<keyword evidence="7" id="KW-0472">Membrane</keyword>
<dbReference type="PANTHER" id="PTHR48041">
    <property type="entry name" value="ABC TRANSPORTER G FAMILY MEMBER 28"/>
    <property type="match status" value="1"/>
</dbReference>
<dbReference type="Gene3D" id="3.40.50.300">
    <property type="entry name" value="P-loop containing nucleotide triphosphate hydrolases"/>
    <property type="match status" value="1"/>
</dbReference>
<proteinExistence type="predicted"/>
<evidence type="ECO:0000313" key="10">
    <source>
        <dbReference type="Proteomes" id="UP000001058"/>
    </source>
</evidence>
<evidence type="ECO:0000256" key="1">
    <source>
        <dbReference type="ARBA" id="ARBA00004141"/>
    </source>
</evidence>
<keyword evidence="3" id="KW-0812">Transmembrane</keyword>
<dbReference type="GO" id="GO:0016020">
    <property type="term" value="C:membrane"/>
    <property type="evidence" value="ECO:0007669"/>
    <property type="project" value="UniProtKB-SubCell"/>
</dbReference>
<dbReference type="InterPro" id="IPR003593">
    <property type="entry name" value="AAA+_ATPase"/>
</dbReference>